<dbReference type="NCBIfam" id="NF003792">
    <property type="entry name" value="PRK05380.1"/>
    <property type="match status" value="1"/>
</dbReference>
<dbReference type="Proteomes" id="UP000011083">
    <property type="component" value="Unassembled WGS sequence"/>
</dbReference>
<keyword evidence="7 9" id="KW-0665">Pyrimidine biosynthesis</keyword>
<dbReference type="GO" id="GO:0019856">
    <property type="term" value="P:pyrimidine nucleobase biosynthetic process"/>
    <property type="evidence" value="ECO:0007669"/>
    <property type="project" value="TreeGrafter"/>
</dbReference>
<dbReference type="Gene3D" id="3.40.50.880">
    <property type="match status" value="1"/>
</dbReference>
<dbReference type="AlphaFoldDB" id="L8HDN2"/>
<dbReference type="InterPro" id="IPR033828">
    <property type="entry name" value="GATase1_CTP_Synthase"/>
</dbReference>
<dbReference type="EMBL" id="KB007857">
    <property type="protein sequence ID" value="ELR23347.1"/>
    <property type="molecule type" value="Genomic_DNA"/>
</dbReference>
<dbReference type="KEGG" id="acan:ACA1_069310"/>
<evidence type="ECO:0000256" key="2">
    <source>
        <dbReference type="ARBA" id="ARBA00007533"/>
    </source>
</evidence>
<name>L8HDN2_ACACF</name>
<dbReference type="CDD" id="cd01746">
    <property type="entry name" value="GATase1_CTP_Synthase"/>
    <property type="match status" value="1"/>
</dbReference>
<evidence type="ECO:0000256" key="9">
    <source>
        <dbReference type="RuleBase" id="RU810713"/>
    </source>
</evidence>
<keyword evidence="5 9" id="KW-0067">ATP-binding</keyword>
<dbReference type="SUPFAM" id="SSF52317">
    <property type="entry name" value="Class I glutamine amidotransferase-like"/>
    <property type="match status" value="1"/>
</dbReference>
<dbReference type="InterPro" id="IPR029062">
    <property type="entry name" value="Class_I_gatase-like"/>
</dbReference>
<comment type="catalytic activity">
    <reaction evidence="8 9">
        <text>UTP + L-glutamine + ATP + H2O = CTP + L-glutamate + ADP + phosphate + 2 H(+)</text>
        <dbReference type="Rhea" id="RHEA:26426"/>
        <dbReference type="ChEBI" id="CHEBI:15377"/>
        <dbReference type="ChEBI" id="CHEBI:15378"/>
        <dbReference type="ChEBI" id="CHEBI:29985"/>
        <dbReference type="ChEBI" id="CHEBI:30616"/>
        <dbReference type="ChEBI" id="CHEBI:37563"/>
        <dbReference type="ChEBI" id="CHEBI:43474"/>
        <dbReference type="ChEBI" id="CHEBI:46398"/>
        <dbReference type="ChEBI" id="CHEBI:58359"/>
        <dbReference type="ChEBI" id="CHEBI:456216"/>
        <dbReference type="EC" id="6.3.4.2"/>
    </reaction>
</comment>
<dbReference type="InterPro" id="IPR017456">
    <property type="entry name" value="CTP_synthase_N"/>
</dbReference>
<dbReference type="GO" id="GO:0005524">
    <property type="term" value="F:ATP binding"/>
    <property type="evidence" value="ECO:0007669"/>
    <property type="project" value="UniProtKB-KW"/>
</dbReference>
<comment type="similarity">
    <text evidence="2 9">Belongs to the CTP synthase family.</text>
</comment>
<dbReference type="UniPathway" id="UPA00159">
    <property type="reaction ID" value="UER00277"/>
</dbReference>
<dbReference type="PANTHER" id="PTHR11550:SF0">
    <property type="entry name" value="CTP SYNTHASE-RELATED"/>
    <property type="match status" value="1"/>
</dbReference>
<dbReference type="FunFam" id="3.40.50.880:FF:000005">
    <property type="entry name" value="CTP synthase"/>
    <property type="match status" value="1"/>
</dbReference>
<dbReference type="PANTHER" id="PTHR11550">
    <property type="entry name" value="CTP SYNTHASE"/>
    <property type="match status" value="1"/>
</dbReference>
<feature type="domain" description="CTP synthase N-terminal" evidence="11">
    <location>
        <begin position="3"/>
        <end position="273"/>
    </location>
</feature>
<dbReference type="GO" id="GO:0097268">
    <property type="term" value="C:cytoophidium"/>
    <property type="evidence" value="ECO:0007669"/>
    <property type="project" value="TreeGrafter"/>
</dbReference>
<evidence type="ECO:0000313" key="13">
    <source>
        <dbReference type="Proteomes" id="UP000011083"/>
    </source>
</evidence>
<gene>
    <name evidence="12" type="ORF">ACA1_069310</name>
</gene>
<reference evidence="12 13" key="1">
    <citation type="journal article" date="2013" name="Genome Biol.">
        <title>Genome of Acanthamoeba castellanii highlights extensive lateral gene transfer and early evolution of tyrosine kinase signaling.</title>
        <authorList>
            <person name="Clarke M."/>
            <person name="Lohan A.J."/>
            <person name="Liu B."/>
            <person name="Lagkouvardos I."/>
            <person name="Roy S."/>
            <person name="Zafar N."/>
            <person name="Bertelli C."/>
            <person name="Schilde C."/>
            <person name="Kianianmomeni A."/>
            <person name="Burglin T.R."/>
            <person name="Frech C."/>
            <person name="Turcotte B."/>
            <person name="Kopec K.O."/>
            <person name="Synnott J.M."/>
            <person name="Choo C."/>
            <person name="Paponov I."/>
            <person name="Finkler A."/>
            <person name="Soon Heng Tan C."/>
            <person name="Hutchins A.P."/>
            <person name="Weinmeier T."/>
            <person name="Rattei T."/>
            <person name="Chu J.S."/>
            <person name="Gimenez G."/>
            <person name="Irimia M."/>
            <person name="Rigden D.J."/>
            <person name="Fitzpatrick D.A."/>
            <person name="Lorenzo-Morales J."/>
            <person name="Bateman A."/>
            <person name="Chiu C.H."/>
            <person name="Tang P."/>
            <person name="Hegemann P."/>
            <person name="Fromm H."/>
            <person name="Raoult D."/>
            <person name="Greub G."/>
            <person name="Miranda-Saavedra D."/>
            <person name="Chen N."/>
            <person name="Nash P."/>
            <person name="Ginger M.L."/>
            <person name="Horn M."/>
            <person name="Schaap P."/>
            <person name="Caler L."/>
            <person name="Loftus B."/>
        </authorList>
    </citation>
    <scope>NUCLEOTIDE SEQUENCE [LARGE SCALE GENOMIC DNA]</scope>
    <source>
        <strain evidence="12 13">Neff</strain>
    </source>
</reference>
<dbReference type="EC" id="6.3.4.2" evidence="9"/>
<comment type="pathway">
    <text evidence="1 9">Pyrimidine metabolism; CTP biosynthesis via de novo pathway; CTP from UDP: step 2/2.</text>
</comment>
<evidence type="ECO:0000313" key="12">
    <source>
        <dbReference type="EMBL" id="ELR23347.1"/>
    </source>
</evidence>
<dbReference type="GeneID" id="14924320"/>
<keyword evidence="4 9" id="KW-0547">Nucleotide-binding</keyword>
<keyword evidence="6 9" id="KW-0315">Glutamine amidotransferase</keyword>
<protein>
    <recommendedName>
        <fullName evidence="9">CTP synthase</fullName>
        <ecNumber evidence="9">6.3.4.2</ecNumber>
    </recommendedName>
    <alternativeName>
        <fullName evidence="9">UTP--ammonia ligase</fullName>
    </alternativeName>
</protein>
<keyword evidence="13" id="KW-1185">Reference proteome</keyword>
<dbReference type="InterPro" id="IPR004468">
    <property type="entry name" value="CTP_synthase"/>
</dbReference>
<sequence>MVKYVLVTGGVLSGLGKGVISSSTGVILRSLGFRVTAIKIDPYINIDAGTMSPFEHGEVFVLDDGGEADLDLGNYERFMDLTLNRDNNITTGKIYHHVIEKERKGGFLGKTVQVVPHITDAIQEWVERVASIGVDGNPAPPDICIIELGGTIGDIEHGPFIEAMRQFQWRVGKENFCNIHVSLVPVVGAVGEQKTKPTQASVRELRALGLSPDMIVCRSSVPVAPEVCTKVASFCHVAPNSVISVHDVSNLYRVPLLLMSQGLPGIILSKFGLNSPRKVARMTSWERVAQEVDDLNGADPAKAVHIAVVGKYTHLSDAYLSVIRALQHSAQFVHRKLAIDWIESLYLEDAAKTEHHQEYEDAWAKVKAAHGLLVPGGFGDRGVEGKILAAQYARTNKVPYLGVCLGMQVAVIEYARNVVGLQDANSTEFNEQATHPVVIFMPEGSKTHMGATMRLGSRRTDFVEDKSSVVRRLYGGADGVDERHRHRYEVNPDYISRIEEKGLSFVGFGDSKLRAEIVELPYAPAGSEGGHPYYVGVQYHPEFKTRHTRPSPPFLGLMLAASGQLEAWLDTHSGQLGNKDSSDEETSFSL</sequence>
<dbReference type="GO" id="GO:0042802">
    <property type="term" value="F:identical protein binding"/>
    <property type="evidence" value="ECO:0007669"/>
    <property type="project" value="TreeGrafter"/>
</dbReference>
<dbReference type="Pfam" id="PF06418">
    <property type="entry name" value="CTP_synth_N"/>
    <property type="match status" value="1"/>
</dbReference>
<evidence type="ECO:0000256" key="6">
    <source>
        <dbReference type="ARBA" id="ARBA00022962"/>
    </source>
</evidence>
<evidence type="ECO:0000259" key="10">
    <source>
        <dbReference type="Pfam" id="PF00117"/>
    </source>
</evidence>
<dbReference type="VEuPathDB" id="AmoebaDB:ACA1_069310"/>
<dbReference type="GO" id="GO:0044210">
    <property type="term" value="P:'de novo' CTP biosynthetic process"/>
    <property type="evidence" value="ECO:0007669"/>
    <property type="project" value="UniProtKB-UniRule"/>
</dbReference>
<evidence type="ECO:0000256" key="5">
    <source>
        <dbReference type="ARBA" id="ARBA00022840"/>
    </source>
</evidence>
<accession>L8HDN2</accession>
<keyword evidence="3 9" id="KW-0436">Ligase</keyword>
<evidence type="ECO:0000256" key="7">
    <source>
        <dbReference type="ARBA" id="ARBA00022975"/>
    </source>
</evidence>
<evidence type="ECO:0000256" key="1">
    <source>
        <dbReference type="ARBA" id="ARBA00005171"/>
    </source>
</evidence>
<dbReference type="GO" id="GO:0003883">
    <property type="term" value="F:CTP synthase activity"/>
    <property type="evidence" value="ECO:0007669"/>
    <property type="project" value="UniProtKB-UniRule"/>
</dbReference>
<evidence type="ECO:0000256" key="3">
    <source>
        <dbReference type="ARBA" id="ARBA00022598"/>
    </source>
</evidence>
<dbReference type="FunFam" id="3.40.50.300:FF:000207">
    <property type="entry name" value="CTP synthase"/>
    <property type="match status" value="1"/>
</dbReference>
<dbReference type="OMA" id="FFEVADC"/>
<dbReference type="CDD" id="cd03113">
    <property type="entry name" value="CTPS_N"/>
    <property type="match status" value="1"/>
</dbReference>
<dbReference type="OrthoDB" id="1739076at2759"/>
<dbReference type="InterPro" id="IPR017926">
    <property type="entry name" value="GATASE"/>
</dbReference>
<dbReference type="PROSITE" id="PS51273">
    <property type="entry name" value="GATASE_TYPE_1"/>
    <property type="match status" value="1"/>
</dbReference>
<organism evidence="12 13">
    <name type="scientific">Acanthamoeba castellanii (strain ATCC 30010 / Neff)</name>
    <dbReference type="NCBI Taxonomy" id="1257118"/>
    <lineage>
        <taxon>Eukaryota</taxon>
        <taxon>Amoebozoa</taxon>
        <taxon>Discosea</taxon>
        <taxon>Longamoebia</taxon>
        <taxon>Centramoebida</taxon>
        <taxon>Acanthamoebidae</taxon>
        <taxon>Acanthamoeba</taxon>
    </lineage>
</organism>
<dbReference type="RefSeq" id="XP_004352875.1">
    <property type="nucleotide sequence ID" value="XM_004352823.1"/>
</dbReference>
<dbReference type="NCBIfam" id="TIGR00337">
    <property type="entry name" value="PyrG"/>
    <property type="match status" value="1"/>
</dbReference>
<evidence type="ECO:0000256" key="8">
    <source>
        <dbReference type="ARBA" id="ARBA00047781"/>
    </source>
</evidence>
<dbReference type="Pfam" id="PF00117">
    <property type="entry name" value="GATase"/>
    <property type="match status" value="1"/>
</dbReference>
<feature type="domain" description="Glutamine amidotransferase" evidence="10">
    <location>
        <begin position="315"/>
        <end position="557"/>
    </location>
</feature>
<proteinExistence type="inferred from homology"/>
<evidence type="ECO:0000256" key="4">
    <source>
        <dbReference type="ARBA" id="ARBA00022741"/>
    </source>
</evidence>
<dbReference type="SUPFAM" id="SSF52540">
    <property type="entry name" value="P-loop containing nucleoside triphosphate hydrolases"/>
    <property type="match status" value="1"/>
</dbReference>
<dbReference type="Gene3D" id="3.40.50.300">
    <property type="entry name" value="P-loop containing nucleotide triphosphate hydrolases"/>
    <property type="match status" value="1"/>
</dbReference>
<evidence type="ECO:0000259" key="11">
    <source>
        <dbReference type="Pfam" id="PF06418"/>
    </source>
</evidence>
<dbReference type="GO" id="GO:0005737">
    <property type="term" value="C:cytoplasm"/>
    <property type="evidence" value="ECO:0007669"/>
    <property type="project" value="TreeGrafter"/>
</dbReference>
<dbReference type="STRING" id="1257118.L8HDN2"/>
<comment type="function">
    <text evidence="9">Catalyzes the ATP-dependent amination of UTP to CTP with either L-glutamine or ammonia as the source of nitrogen.</text>
</comment>
<dbReference type="InterPro" id="IPR027417">
    <property type="entry name" value="P-loop_NTPase"/>
</dbReference>